<evidence type="ECO:0000259" key="4">
    <source>
        <dbReference type="Pfam" id="PF00061"/>
    </source>
</evidence>
<evidence type="ECO:0000313" key="6">
    <source>
        <dbReference type="RefSeq" id="XP_006863868.1"/>
    </source>
</evidence>
<evidence type="ECO:0000313" key="5">
    <source>
        <dbReference type="Proteomes" id="UP000504623"/>
    </source>
</evidence>
<comment type="similarity">
    <text evidence="1 2">Belongs to the calycin superfamily. Lipocalin family.</text>
</comment>
<name>A0A9B0WP73_CHRAS</name>
<evidence type="ECO:0000256" key="1">
    <source>
        <dbReference type="ARBA" id="ARBA00006889"/>
    </source>
</evidence>
<reference evidence="6" key="1">
    <citation type="submission" date="2025-08" db="UniProtKB">
        <authorList>
            <consortium name="RefSeq"/>
        </authorList>
    </citation>
    <scope>IDENTIFICATION</scope>
    <source>
        <tissue evidence="6">Spleen</tissue>
    </source>
</reference>
<dbReference type="InterPro" id="IPR000566">
    <property type="entry name" value="Lipocln_cytosolic_FA-bd_dom"/>
</dbReference>
<dbReference type="GO" id="GO:0036094">
    <property type="term" value="F:small molecule binding"/>
    <property type="evidence" value="ECO:0007669"/>
    <property type="project" value="InterPro"/>
</dbReference>
<dbReference type="OrthoDB" id="9627583at2759"/>
<feature type="chain" id="PRO_5038810607" evidence="3">
    <location>
        <begin position="20"/>
        <end position="184"/>
    </location>
</feature>
<dbReference type="PANTHER" id="PTHR11430:SF120">
    <property type="entry name" value="LIPOCALIN_CYTOSOLIC FATTY-ACID BINDING DOMAIN-CONTAINING PROTEIN"/>
    <property type="match status" value="1"/>
</dbReference>
<organism evidence="5 6">
    <name type="scientific">Chrysochloris asiatica</name>
    <name type="common">Cape golden mole</name>
    <dbReference type="NCBI Taxonomy" id="185453"/>
    <lineage>
        <taxon>Eukaryota</taxon>
        <taxon>Metazoa</taxon>
        <taxon>Chordata</taxon>
        <taxon>Craniata</taxon>
        <taxon>Vertebrata</taxon>
        <taxon>Euteleostomi</taxon>
        <taxon>Mammalia</taxon>
        <taxon>Eutheria</taxon>
        <taxon>Afrotheria</taxon>
        <taxon>Chrysochloridae</taxon>
        <taxon>Chrysochlorinae</taxon>
        <taxon>Chrysochloris</taxon>
    </lineage>
</organism>
<feature type="domain" description="Lipocalin/cytosolic fatty-acid binding" evidence="4">
    <location>
        <begin position="39"/>
        <end position="168"/>
    </location>
</feature>
<dbReference type="GO" id="GO:0005615">
    <property type="term" value="C:extracellular space"/>
    <property type="evidence" value="ECO:0007669"/>
    <property type="project" value="TreeGrafter"/>
</dbReference>
<proteinExistence type="inferred from homology"/>
<keyword evidence="5" id="KW-1185">Reference proteome</keyword>
<evidence type="ECO:0000256" key="3">
    <source>
        <dbReference type="SAM" id="SignalP"/>
    </source>
</evidence>
<accession>A0A9B0WP73</accession>
<dbReference type="Pfam" id="PF00061">
    <property type="entry name" value="Lipocalin"/>
    <property type="match status" value="1"/>
</dbReference>
<dbReference type="AlphaFoldDB" id="A0A9B0WP73"/>
<dbReference type="SUPFAM" id="SSF50814">
    <property type="entry name" value="Lipocalins"/>
    <property type="match status" value="1"/>
</dbReference>
<dbReference type="RefSeq" id="XP_006863868.1">
    <property type="nucleotide sequence ID" value="XM_006863806.1"/>
</dbReference>
<dbReference type="InterPro" id="IPR012674">
    <property type="entry name" value="Calycin"/>
</dbReference>
<protein>
    <submittedName>
        <fullName evidence="6">Beta-lactoglobulin-like</fullName>
    </submittedName>
</protein>
<sequence>MDLGRRILLLVLGLGLASTQKTLQEVPLQRDLDAQKVEGRWLTLQLAATNPGLVSPDDPLRLFLHSIWTTGQGDLEFVFFWMGVGVCHGLNVTVHPTGLQGQYQGAFDSSGSVLVRFVGTDYRSMILYIRVEQDTETNGLWALLARSMSEDPKWLGRYLQYVRQFHLEEAPAFNGDGQCPPPEA</sequence>
<dbReference type="Gene3D" id="2.40.128.20">
    <property type="match status" value="1"/>
</dbReference>
<dbReference type="PROSITE" id="PS00213">
    <property type="entry name" value="LIPOCALIN"/>
    <property type="match status" value="1"/>
</dbReference>
<keyword evidence="3" id="KW-0732">Signal</keyword>
<dbReference type="Proteomes" id="UP000504623">
    <property type="component" value="Unplaced"/>
</dbReference>
<dbReference type="InterPro" id="IPR022272">
    <property type="entry name" value="Lipocalin_CS"/>
</dbReference>
<dbReference type="PANTHER" id="PTHR11430">
    <property type="entry name" value="LIPOCALIN"/>
    <property type="match status" value="1"/>
</dbReference>
<dbReference type="GeneID" id="102832244"/>
<feature type="signal peptide" evidence="3">
    <location>
        <begin position="1"/>
        <end position="19"/>
    </location>
</feature>
<evidence type="ECO:0000256" key="2">
    <source>
        <dbReference type="RuleBase" id="RU003695"/>
    </source>
</evidence>
<dbReference type="InterPro" id="IPR002345">
    <property type="entry name" value="Lipocalin"/>
</dbReference>
<gene>
    <name evidence="6" type="primary">LOC102832244</name>
</gene>